<organism evidence="1 2">
    <name type="scientific">Halolactibacillus miurensis</name>
    <dbReference type="NCBI Taxonomy" id="306541"/>
    <lineage>
        <taxon>Bacteria</taxon>
        <taxon>Bacillati</taxon>
        <taxon>Bacillota</taxon>
        <taxon>Bacilli</taxon>
        <taxon>Bacillales</taxon>
        <taxon>Bacillaceae</taxon>
        <taxon>Halolactibacillus</taxon>
    </lineage>
</organism>
<evidence type="ECO:0000313" key="1">
    <source>
        <dbReference type="EMBL" id="GEM05315.1"/>
    </source>
</evidence>
<keyword evidence="2" id="KW-1185">Reference proteome</keyword>
<evidence type="ECO:0000313" key="2">
    <source>
        <dbReference type="Proteomes" id="UP000321773"/>
    </source>
</evidence>
<dbReference type="EMBL" id="BJWJ01000029">
    <property type="protein sequence ID" value="GEM05315.1"/>
    <property type="molecule type" value="Genomic_DNA"/>
</dbReference>
<reference evidence="1 2" key="1">
    <citation type="submission" date="2019-07" db="EMBL/GenBank/DDBJ databases">
        <title>Whole genome shotgun sequence of Halolactibacillus miurensis NBRC 100873.</title>
        <authorList>
            <person name="Hosoyama A."/>
            <person name="Uohara A."/>
            <person name="Ohji S."/>
            <person name="Ichikawa N."/>
        </authorList>
    </citation>
    <scope>NUCLEOTIDE SEQUENCE [LARGE SCALE GENOMIC DNA]</scope>
    <source>
        <strain evidence="1 2">NBRC 100873</strain>
    </source>
</reference>
<gene>
    <name evidence="1" type="ORF">HMI01_23030</name>
</gene>
<evidence type="ECO:0008006" key="3">
    <source>
        <dbReference type="Google" id="ProtNLM"/>
    </source>
</evidence>
<dbReference type="Proteomes" id="UP000321773">
    <property type="component" value="Unassembled WGS sequence"/>
</dbReference>
<comment type="caution">
    <text evidence="1">The sequence shown here is derived from an EMBL/GenBank/DDBJ whole genome shotgun (WGS) entry which is preliminary data.</text>
</comment>
<sequence>MAFQVGKDLTEASNVDIQSILKQLISTRIQKSDEQPYRHNHHFFRIVLYYFTNEHIPLAHTSTP</sequence>
<proteinExistence type="predicted"/>
<accession>A0ABQ0VZQ8</accession>
<protein>
    <recommendedName>
        <fullName evidence="3">DUF4372 domain-containing protein</fullName>
    </recommendedName>
</protein>
<name>A0ABQ0VZQ8_9BACI</name>